<evidence type="ECO:0000256" key="3">
    <source>
        <dbReference type="ARBA" id="ARBA00023306"/>
    </source>
</evidence>
<dbReference type="Proteomes" id="UP001145021">
    <property type="component" value="Unassembled WGS sequence"/>
</dbReference>
<dbReference type="EMBL" id="JANBOH010000002">
    <property type="protein sequence ID" value="KAJ1648633.1"/>
    <property type="molecule type" value="Genomic_DNA"/>
</dbReference>
<evidence type="ECO:0000256" key="6">
    <source>
        <dbReference type="ARBA" id="ARBA00044805"/>
    </source>
</evidence>
<gene>
    <name evidence="8" type="primary">ATXN10</name>
    <name evidence="8" type="ORF">LPJ64_000087</name>
</gene>
<evidence type="ECO:0000313" key="8">
    <source>
        <dbReference type="EMBL" id="KAJ1648633.1"/>
    </source>
</evidence>
<dbReference type="Gene3D" id="1.25.10.10">
    <property type="entry name" value="Leucine-rich Repeat Variant"/>
    <property type="match status" value="1"/>
</dbReference>
<feature type="domain" description="Ataxin-10" evidence="7">
    <location>
        <begin position="407"/>
        <end position="486"/>
    </location>
</feature>
<proteinExistence type="inferred from homology"/>
<dbReference type="InterPro" id="IPR051374">
    <property type="entry name" value="Ataxin-10/CTR86_families"/>
</dbReference>
<dbReference type="GO" id="GO:0051301">
    <property type="term" value="P:cell division"/>
    <property type="evidence" value="ECO:0007669"/>
    <property type="project" value="UniProtKB-KW"/>
</dbReference>
<dbReference type="InterPro" id="IPR019156">
    <property type="entry name" value="Ataxin-10_domain"/>
</dbReference>
<dbReference type="InterPro" id="IPR011989">
    <property type="entry name" value="ARM-like"/>
</dbReference>
<evidence type="ECO:0000256" key="4">
    <source>
        <dbReference type="ARBA" id="ARBA00044746"/>
    </source>
</evidence>
<keyword evidence="2" id="KW-0132">Cell division</keyword>
<evidence type="ECO:0000313" key="9">
    <source>
        <dbReference type="Proteomes" id="UP001145021"/>
    </source>
</evidence>
<reference evidence="8" key="1">
    <citation type="submission" date="2022-07" db="EMBL/GenBank/DDBJ databases">
        <title>Phylogenomic reconstructions and comparative analyses of Kickxellomycotina fungi.</title>
        <authorList>
            <person name="Reynolds N.K."/>
            <person name="Stajich J.E."/>
            <person name="Barry K."/>
            <person name="Grigoriev I.V."/>
            <person name="Crous P."/>
            <person name="Smith M.E."/>
        </authorList>
    </citation>
    <scope>NUCLEOTIDE SEQUENCE</scope>
    <source>
        <strain evidence="8">NBRC 105413</strain>
    </source>
</reference>
<comment type="similarity">
    <text evidence="1">Belongs to the ataxin-10 family.</text>
</comment>
<dbReference type="PANTHER" id="PTHR13255">
    <property type="entry name" value="ATAXIN-10"/>
    <property type="match status" value="1"/>
</dbReference>
<dbReference type="AlphaFoldDB" id="A0A9W7XRJ6"/>
<organism evidence="8 9">
    <name type="scientific">Coemansia asiatica</name>
    <dbReference type="NCBI Taxonomy" id="1052880"/>
    <lineage>
        <taxon>Eukaryota</taxon>
        <taxon>Fungi</taxon>
        <taxon>Fungi incertae sedis</taxon>
        <taxon>Zoopagomycota</taxon>
        <taxon>Kickxellomycotina</taxon>
        <taxon>Kickxellomycetes</taxon>
        <taxon>Kickxellales</taxon>
        <taxon>Kickxellaceae</taxon>
        <taxon>Coemansia</taxon>
    </lineage>
</organism>
<comment type="caution">
    <text evidence="8">The sequence shown here is derived from an EMBL/GenBank/DDBJ whole genome shotgun (WGS) entry which is preliminary data.</text>
</comment>
<evidence type="ECO:0000256" key="5">
    <source>
        <dbReference type="ARBA" id="ARBA00044801"/>
    </source>
</evidence>
<evidence type="ECO:0000256" key="2">
    <source>
        <dbReference type="ARBA" id="ARBA00022618"/>
    </source>
</evidence>
<dbReference type="Pfam" id="PF09759">
    <property type="entry name" value="Atx10homo_assoc"/>
    <property type="match status" value="1"/>
</dbReference>
<keyword evidence="9" id="KW-1185">Reference proteome</keyword>
<comment type="function">
    <text evidence="4">May play a role in the regulation of cytokinesis.</text>
</comment>
<accession>A0A9W7XRJ6</accession>
<protein>
    <recommendedName>
        <fullName evidence="5">Ataxin-10 homolog</fullName>
    </recommendedName>
    <alternativeName>
        <fullName evidence="6">Copper transport protein 86</fullName>
    </alternativeName>
</protein>
<sequence length="500" mass="55282">MEPDSVTASQEINDRLFKECAEYRQNSPHPSRPNIPKLIEPSAWLRVHILFQQLILNLEQNNDSIPKMSLNFEALEHLCIFVRNAAAMDKANQVAARKHAVVDDIKETIAAMTTRELVWTEAMKCGTAAAQALSNIVTGNKELQLYLMESELLSCNSSVIDKKKDPEDSVYWHLLSSASGNTRMAGLVLLLNSIKVNSALARLLCSSDNGRLIAQKIGQMFGDDVNDESEAKTILYVLLAQFIENGCLADLLTETPTLDMFGLVEALAVYCNENKDLGVILNDPSVYMLLQSLSGILKSTHRVLGLVWDSKPATVAVADSNSPIDTDYLVSTHRSMAATLSALGLLTTDCSAEAVDQMIQSGIPHRVIELLGLLSTHLPRIESAKDQQDMSRQLLSEDSVTKQLFMFKRDLIRIIGNLAHRHTTAQNLIRDLDGLALVLDHMKIDDNHPFIKEYAIVALKSLLQGNTENQDFIRKMDDRGIAADQDPKLAASMGILPNKP</sequence>
<name>A0A9W7XRJ6_9FUNG</name>
<evidence type="ECO:0000259" key="7">
    <source>
        <dbReference type="Pfam" id="PF09759"/>
    </source>
</evidence>
<evidence type="ECO:0000256" key="1">
    <source>
        <dbReference type="ARBA" id="ARBA00008384"/>
    </source>
</evidence>
<dbReference type="SUPFAM" id="SSF48371">
    <property type="entry name" value="ARM repeat"/>
    <property type="match status" value="1"/>
</dbReference>
<dbReference type="GO" id="GO:0005829">
    <property type="term" value="C:cytosol"/>
    <property type="evidence" value="ECO:0007669"/>
    <property type="project" value="TreeGrafter"/>
</dbReference>
<keyword evidence="3" id="KW-0131">Cell cycle</keyword>
<dbReference type="InterPro" id="IPR016024">
    <property type="entry name" value="ARM-type_fold"/>
</dbReference>
<dbReference type="PANTHER" id="PTHR13255:SF0">
    <property type="entry name" value="ATAXIN-10"/>
    <property type="match status" value="1"/>
</dbReference>